<dbReference type="AlphaFoldDB" id="A0A1G6WQV6"/>
<dbReference type="EMBL" id="FNAD01000006">
    <property type="protein sequence ID" value="SDD68169.1"/>
    <property type="molecule type" value="Genomic_DNA"/>
</dbReference>
<accession>A0A1G6WQV6</accession>
<feature type="chain" id="PRO_5011545822" evidence="9">
    <location>
        <begin position="22"/>
        <end position="483"/>
    </location>
</feature>
<feature type="transmembrane region" description="Helical" evidence="8">
    <location>
        <begin position="188"/>
        <end position="209"/>
    </location>
</feature>
<gene>
    <name evidence="11" type="ORF">SAMN05216270_106164</name>
</gene>
<evidence type="ECO:0000256" key="1">
    <source>
        <dbReference type="ARBA" id="ARBA00004651"/>
    </source>
</evidence>
<evidence type="ECO:0000256" key="7">
    <source>
        <dbReference type="ARBA" id="ARBA00023136"/>
    </source>
</evidence>
<protein>
    <submittedName>
        <fullName evidence="11">Dolichyl-phosphate-mannose-protein mannosyltransferase</fullName>
    </submittedName>
</protein>
<evidence type="ECO:0000256" key="5">
    <source>
        <dbReference type="ARBA" id="ARBA00022692"/>
    </source>
</evidence>
<evidence type="ECO:0000256" key="8">
    <source>
        <dbReference type="SAM" id="Phobius"/>
    </source>
</evidence>
<reference evidence="12" key="1">
    <citation type="submission" date="2016-10" db="EMBL/GenBank/DDBJ databases">
        <authorList>
            <person name="Varghese N."/>
            <person name="Submissions S."/>
        </authorList>
    </citation>
    <scope>NUCLEOTIDE SEQUENCE [LARGE SCALE GENOMIC DNA]</scope>
    <source>
        <strain evidence="12">CGMCC 4.3516</strain>
    </source>
</reference>
<dbReference type="InterPro" id="IPR050297">
    <property type="entry name" value="LipidA_mod_glycosyltrf_83"/>
</dbReference>
<evidence type="ECO:0000256" key="3">
    <source>
        <dbReference type="ARBA" id="ARBA00022676"/>
    </source>
</evidence>
<evidence type="ECO:0000256" key="9">
    <source>
        <dbReference type="SAM" id="SignalP"/>
    </source>
</evidence>
<name>A0A1G6WQV6_9ACTN</name>
<proteinExistence type="predicted"/>
<feature type="signal peptide" evidence="9">
    <location>
        <begin position="1"/>
        <end position="21"/>
    </location>
</feature>
<keyword evidence="2" id="KW-1003">Cell membrane</keyword>
<feature type="transmembrane region" description="Helical" evidence="8">
    <location>
        <begin position="287"/>
        <end position="309"/>
    </location>
</feature>
<feature type="transmembrane region" description="Helical" evidence="8">
    <location>
        <begin position="316"/>
        <end position="336"/>
    </location>
</feature>
<feature type="transmembrane region" description="Helical" evidence="8">
    <location>
        <begin position="236"/>
        <end position="257"/>
    </location>
</feature>
<dbReference type="GO" id="GO:0009103">
    <property type="term" value="P:lipopolysaccharide biosynthetic process"/>
    <property type="evidence" value="ECO:0007669"/>
    <property type="project" value="UniProtKB-ARBA"/>
</dbReference>
<feature type="domain" description="Glycosyltransferase RgtA/B/C/D-like" evidence="10">
    <location>
        <begin position="47"/>
        <end position="206"/>
    </location>
</feature>
<dbReference type="PANTHER" id="PTHR33908">
    <property type="entry name" value="MANNOSYLTRANSFERASE YKCB-RELATED"/>
    <property type="match status" value="1"/>
</dbReference>
<feature type="transmembrane region" description="Helical" evidence="8">
    <location>
        <begin position="146"/>
        <end position="176"/>
    </location>
</feature>
<keyword evidence="6 8" id="KW-1133">Transmembrane helix</keyword>
<evidence type="ECO:0000313" key="11">
    <source>
        <dbReference type="EMBL" id="SDD68169.1"/>
    </source>
</evidence>
<evidence type="ECO:0000313" key="12">
    <source>
        <dbReference type="Proteomes" id="UP000198949"/>
    </source>
</evidence>
<keyword evidence="3 11" id="KW-0328">Glycosyltransferase</keyword>
<dbReference type="STRING" id="58114.SAMN05216270_106164"/>
<evidence type="ECO:0000256" key="4">
    <source>
        <dbReference type="ARBA" id="ARBA00022679"/>
    </source>
</evidence>
<feature type="transmembrane region" description="Helical" evidence="8">
    <location>
        <begin position="68"/>
        <end position="89"/>
    </location>
</feature>
<dbReference type="Pfam" id="PF13231">
    <property type="entry name" value="PMT_2"/>
    <property type="match status" value="1"/>
</dbReference>
<dbReference type="InterPro" id="IPR038731">
    <property type="entry name" value="RgtA/B/C-like"/>
</dbReference>
<evidence type="ECO:0000256" key="2">
    <source>
        <dbReference type="ARBA" id="ARBA00022475"/>
    </source>
</evidence>
<dbReference type="PANTHER" id="PTHR33908:SF11">
    <property type="entry name" value="MEMBRANE PROTEIN"/>
    <property type="match status" value="1"/>
</dbReference>
<keyword evidence="9" id="KW-0732">Signal</keyword>
<dbReference type="RefSeq" id="WP_091034519.1">
    <property type="nucleotide sequence ID" value="NZ_FNAD01000006.1"/>
</dbReference>
<dbReference type="GO" id="GO:0005886">
    <property type="term" value="C:plasma membrane"/>
    <property type="evidence" value="ECO:0007669"/>
    <property type="project" value="UniProtKB-SubCell"/>
</dbReference>
<dbReference type="Proteomes" id="UP000198949">
    <property type="component" value="Unassembled WGS sequence"/>
</dbReference>
<sequence length="483" mass="51288">MRPLFKLHPALASLALAAVLAATNARYDYHRDELYFRMLDPAWGYADQPPLTPLLGRAAINLFGDSVWALRLPSVLCMVGALWLAALITRELGGGKAAQALCVWGLAFAGVALAFGHLLSTATVDLAVWTAALLFAIRALLRDPRWWLAVGAVAGVGLYNKHLIALLLLSVGVALLAVGPRRVLGSKWLWAGAALALVIGSPNLVYQAVNGWPQLEMASAIAEGDGAENRIILLPFQFVLLGTFLVPVWIAGIWALLRRPRWRPVRALAVAYPVLLAITLATGGQFYYPIGLLIALFAAGCVPAAAWAASRGRRTLLVAGVALNAAVSAVVALPLVPVDAVGGTPIPVMNDSVPDQIGWQAYTDQVEEVVSALPAGEAEAAVIITSNYGEAGALERYGEGLPPIFSGHNELHEYGPPPASATVVVTVGLPLERVSAFFDGCEIAAELDSGVDVENEEQGRTVGVCRGPVEDWTALWPRFQHYS</sequence>
<comment type="subcellular location">
    <subcellularLocation>
        <location evidence="1">Cell membrane</location>
        <topology evidence="1">Multi-pass membrane protein</topology>
    </subcellularLocation>
</comment>
<organism evidence="11 12">
    <name type="scientific">Glycomyces harbinensis</name>
    <dbReference type="NCBI Taxonomy" id="58114"/>
    <lineage>
        <taxon>Bacteria</taxon>
        <taxon>Bacillati</taxon>
        <taxon>Actinomycetota</taxon>
        <taxon>Actinomycetes</taxon>
        <taxon>Glycomycetales</taxon>
        <taxon>Glycomycetaceae</taxon>
        <taxon>Glycomyces</taxon>
    </lineage>
</organism>
<feature type="transmembrane region" description="Helical" evidence="8">
    <location>
        <begin position="101"/>
        <end position="134"/>
    </location>
</feature>
<keyword evidence="4 11" id="KW-0808">Transferase</keyword>
<keyword evidence="7 8" id="KW-0472">Membrane</keyword>
<evidence type="ECO:0000256" key="6">
    <source>
        <dbReference type="ARBA" id="ARBA00022989"/>
    </source>
</evidence>
<dbReference type="OrthoDB" id="5166595at2"/>
<feature type="transmembrane region" description="Helical" evidence="8">
    <location>
        <begin position="264"/>
        <end position="281"/>
    </location>
</feature>
<keyword evidence="5 8" id="KW-0812">Transmembrane</keyword>
<dbReference type="GO" id="GO:0016763">
    <property type="term" value="F:pentosyltransferase activity"/>
    <property type="evidence" value="ECO:0007669"/>
    <property type="project" value="TreeGrafter"/>
</dbReference>
<keyword evidence="12" id="KW-1185">Reference proteome</keyword>
<evidence type="ECO:0000259" key="10">
    <source>
        <dbReference type="Pfam" id="PF13231"/>
    </source>
</evidence>